<protein>
    <submittedName>
        <fullName evidence="2">Uncharacterized protein</fullName>
    </submittedName>
</protein>
<accession>A0ABQ9I4R8</accession>
<feature type="non-terminal residue" evidence="2">
    <location>
        <position position="213"/>
    </location>
</feature>
<evidence type="ECO:0000313" key="3">
    <source>
        <dbReference type="Proteomes" id="UP001159363"/>
    </source>
</evidence>
<dbReference type="Proteomes" id="UP001159363">
    <property type="component" value="Chromosome 2"/>
</dbReference>
<sequence>MSSREAKKQCKVAVLQKIKEKKNVLFAWTDVSNLAHSLGLLLQEKGWEYVQEGIWQNWKKVAMAKVDNRRQTGSGEGTVCKFSELDLIVLDIVGKDSPLVTSLGVQETWQSQDASCSVVNETTVQPSAESDLPELSATEEQRDSSGIPVAPNDFFEKKWMLQLEYLKLQNYKTKLEILKLETDDTGQPIEYTIVASDNIEIANETVVTASEKE</sequence>
<proteinExistence type="predicted"/>
<reference evidence="2 3" key="1">
    <citation type="submission" date="2023-02" db="EMBL/GenBank/DDBJ databases">
        <title>LHISI_Scaffold_Assembly.</title>
        <authorList>
            <person name="Stuart O.P."/>
            <person name="Cleave R."/>
            <person name="Magrath M.J.L."/>
            <person name="Mikheyev A.S."/>
        </authorList>
    </citation>
    <scope>NUCLEOTIDE SEQUENCE [LARGE SCALE GENOMIC DNA]</scope>
    <source>
        <strain evidence="2">Daus_M_001</strain>
        <tissue evidence="2">Leg muscle</tissue>
    </source>
</reference>
<name>A0ABQ9I4R8_9NEOP</name>
<feature type="region of interest" description="Disordered" evidence="1">
    <location>
        <begin position="125"/>
        <end position="149"/>
    </location>
</feature>
<evidence type="ECO:0000313" key="2">
    <source>
        <dbReference type="EMBL" id="KAJ8891620.1"/>
    </source>
</evidence>
<dbReference type="EMBL" id="JARBHB010000002">
    <property type="protein sequence ID" value="KAJ8891620.1"/>
    <property type="molecule type" value="Genomic_DNA"/>
</dbReference>
<evidence type="ECO:0000256" key="1">
    <source>
        <dbReference type="SAM" id="MobiDB-lite"/>
    </source>
</evidence>
<organism evidence="2 3">
    <name type="scientific">Dryococelus australis</name>
    <dbReference type="NCBI Taxonomy" id="614101"/>
    <lineage>
        <taxon>Eukaryota</taxon>
        <taxon>Metazoa</taxon>
        <taxon>Ecdysozoa</taxon>
        <taxon>Arthropoda</taxon>
        <taxon>Hexapoda</taxon>
        <taxon>Insecta</taxon>
        <taxon>Pterygota</taxon>
        <taxon>Neoptera</taxon>
        <taxon>Polyneoptera</taxon>
        <taxon>Phasmatodea</taxon>
        <taxon>Verophasmatodea</taxon>
        <taxon>Anareolatae</taxon>
        <taxon>Phasmatidae</taxon>
        <taxon>Eurycanthinae</taxon>
        <taxon>Dryococelus</taxon>
    </lineage>
</organism>
<gene>
    <name evidence="2" type="ORF">PR048_004148</name>
</gene>
<keyword evidence="3" id="KW-1185">Reference proteome</keyword>
<comment type="caution">
    <text evidence="2">The sequence shown here is derived from an EMBL/GenBank/DDBJ whole genome shotgun (WGS) entry which is preliminary data.</text>
</comment>